<dbReference type="Proteomes" id="UP001359485">
    <property type="component" value="Unassembled WGS sequence"/>
</dbReference>
<name>A0ABR1AFM3_POLSC</name>
<evidence type="ECO:0000313" key="1">
    <source>
        <dbReference type="EMBL" id="KAK6617512.1"/>
    </source>
</evidence>
<reference evidence="1 2" key="1">
    <citation type="submission" date="2023-09" db="EMBL/GenBank/DDBJ databases">
        <title>Genomes of two closely related lineages of the louse Polyplax serrata with different host specificities.</title>
        <authorList>
            <person name="Martinu J."/>
            <person name="Tarabai H."/>
            <person name="Stefka J."/>
            <person name="Hypsa V."/>
        </authorList>
    </citation>
    <scope>NUCLEOTIDE SEQUENCE [LARGE SCALE GENOMIC DNA]</scope>
    <source>
        <strain evidence="1">98ZLc_SE</strain>
    </source>
</reference>
<organism evidence="1 2">
    <name type="scientific">Polyplax serrata</name>
    <name type="common">Common mouse louse</name>
    <dbReference type="NCBI Taxonomy" id="468196"/>
    <lineage>
        <taxon>Eukaryota</taxon>
        <taxon>Metazoa</taxon>
        <taxon>Ecdysozoa</taxon>
        <taxon>Arthropoda</taxon>
        <taxon>Hexapoda</taxon>
        <taxon>Insecta</taxon>
        <taxon>Pterygota</taxon>
        <taxon>Neoptera</taxon>
        <taxon>Paraneoptera</taxon>
        <taxon>Psocodea</taxon>
        <taxon>Troctomorpha</taxon>
        <taxon>Phthiraptera</taxon>
        <taxon>Anoplura</taxon>
        <taxon>Polyplacidae</taxon>
        <taxon>Polyplax</taxon>
    </lineage>
</organism>
<evidence type="ECO:0000313" key="2">
    <source>
        <dbReference type="Proteomes" id="UP001359485"/>
    </source>
</evidence>
<accession>A0ABR1AFM3</accession>
<sequence>MYTPNSNLSIINSAKTESVEVLEEIKFDEIMLMADTKEDEREKSAKMLLSSPEGWQKKDVGRKVENI</sequence>
<proteinExistence type="predicted"/>
<keyword evidence="2" id="KW-1185">Reference proteome</keyword>
<comment type="caution">
    <text evidence="1">The sequence shown here is derived from an EMBL/GenBank/DDBJ whole genome shotgun (WGS) entry which is preliminary data.</text>
</comment>
<gene>
    <name evidence="1" type="ORF">RUM44_005100</name>
</gene>
<dbReference type="EMBL" id="JAWJWF010000051">
    <property type="protein sequence ID" value="KAK6617512.1"/>
    <property type="molecule type" value="Genomic_DNA"/>
</dbReference>
<protein>
    <submittedName>
        <fullName evidence="1">Uncharacterized protein</fullName>
    </submittedName>
</protein>